<protein>
    <submittedName>
        <fullName evidence="1">Uncharacterized protein</fullName>
    </submittedName>
</protein>
<evidence type="ECO:0000313" key="1">
    <source>
        <dbReference type="EMBL" id="RRT60741.1"/>
    </source>
</evidence>
<accession>A0A426Z9U5</accession>
<reference evidence="1 2" key="1">
    <citation type="journal article" date="2014" name="Agronomy (Basel)">
        <title>A Draft Genome Sequence for Ensete ventricosum, the Drought-Tolerant Tree Against Hunger.</title>
        <authorList>
            <person name="Harrison J."/>
            <person name="Moore K.A."/>
            <person name="Paszkiewicz K."/>
            <person name="Jones T."/>
            <person name="Grant M."/>
            <person name="Ambacheew D."/>
            <person name="Muzemil S."/>
            <person name="Studholme D.J."/>
        </authorList>
    </citation>
    <scope>NUCLEOTIDE SEQUENCE [LARGE SCALE GENOMIC DNA]</scope>
</reference>
<dbReference type="Proteomes" id="UP000287651">
    <property type="component" value="Unassembled WGS sequence"/>
</dbReference>
<evidence type="ECO:0000313" key="2">
    <source>
        <dbReference type="Proteomes" id="UP000287651"/>
    </source>
</evidence>
<dbReference type="AlphaFoldDB" id="A0A426Z9U5"/>
<comment type="caution">
    <text evidence="1">The sequence shown here is derived from an EMBL/GenBank/DDBJ whole genome shotgun (WGS) entry which is preliminary data.</text>
</comment>
<name>A0A426Z9U5_ENSVE</name>
<dbReference type="EMBL" id="AMZH03007662">
    <property type="protein sequence ID" value="RRT60741.1"/>
    <property type="molecule type" value="Genomic_DNA"/>
</dbReference>
<proteinExistence type="predicted"/>
<sequence>MDAKVLQDLEVMKTCHDFDSIVTKGSLAAIQEQYSIPKEYVLHAPLLGQRPYSSGSPRLCISIDALETGLRFPFHSTIEE</sequence>
<organism evidence="1 2">
    <name type="scientific">Ensete ventricosum</name>
    <name type="common">Abyssinian banana</name>
    <name type="synonym">Musa ensete</name>
    <dbReference type="NCBI Taxonomy" id="4639"/>
    <lineage>
        <taxon>Eukaryota</taxon>
        <taxon>Viridiplantae</taxon>
        <taxon>Streptophyta</taxon>
        <taxon>Embryophyta</taxon>
        <taxon>Tracheophyta</taxon>
        <taxon>Spermatophyta</taxon>
        <taxon>Magnoliopsida</taxon>
        <taxon>Liliopsida</taxon>
        <taxon>Zingiberales</taxon>
        <taxon>Musaceae</taxon>
        <taxon>Ensete</taxon>
    </lineage>
</organism>
<gene>
    <name evidence="1" type="ORF">B296_00009579</name>
</gene>